<proteinExistence type="predicted"/>
<dbReference type="PANTHER" id="PTHR11799:SF12">
    <property type="entry name" value="PARAOXONASE-RELATED"/>
    <property type="match status" value="1"/>
</dbReference>
<dbReference type="Proteomes" id="UP001142610">
    <property type="component" value="Unassembled WGS sequence"/>
</dbReference>
<gene>
    <name evidence="2" type="ORF">NOG11_04555</name>
</gene>
<dbReference type="RefSeq" id="WP_256618500.1">
    <property type="nucleotide sequence ID" value="NZ_JANIBC010000002.1"/>
</dbReference>
<sequence length="327" mass="35565">MSRFADLYQTRQSVLVGACTEFALVPGAEDMVSVSGGVFLSSVDRRGFEDGWRPGIYWWPDGGEIELASLDAPDDFKPHGLSLWEGPDETILYAISHPGGLYSEAESGPSHTVEVFAVSEGRLSHRRTLTHPLFRSPNDLAVFAEDGFYITNDKRWIGGLRGAMETYLLLPVADVVRFERGSARIVADGLNYANGIALSEDRGTLYVNEVQGRRMRAYDVGENGDLAERTRFSMGSAPDNVTIAKGGSLISAGISDAFRFEAFRDEKADDAPSLILRVDPKSGEKETLFYDDSGQISGATVGLQHGSELLIGTAYGRHVARCPYPAG</sequence>
<dbReference type="InterPro" id="IPR011042">
    <property type="entry name" value="6-blade_b-propeller_TolB-like"/>
</dbReference>
<organism evidence="2 3">
    <name type="scientific">Parvularcula maris</name>
    <dbReference type="NCBI Taxonomy" id="2965077"/>
    <lineage>
        <taxon>Bacteria</taxon>
        <taxon>Pseudomonadati</taxon>
        <taxon>Pseudomonadota</taxon>
        <taxon>Alphaproteobacteria</taxon>
        <taxon>Parvularculales</taxon>
        <taxon>Parvularculaceae</taxon>
        <taxon>Parvularcula</taxon>
    </lineage>
</organism>
<dbReference type="InterPro" id="IPR013658">
    <property type="entry name" value="SGL"/>
</dbReference>
<accession>A0A9X2RI74</accession>
<evidence type="ECO:0000313" key="2">
    <source>
        <dbReference type="EMBL" id="MCQ8184651.1"/>
    </source>
</evidence>
<dbReference type="Pfam" id="PF08450">
    <property type="entry name" value="SGL"/>
    <property type="match status" value="1"/>
</dbReference>
<dbReference type="EMBL" id="JANIBC010000002">
    <property type="protein sequence ID" value="MCQ8184651.1"/>
    <property type="molecule type" value="Genomic_DNA"/>
</dbReference>
<dbReference type="SUPFAM" id="SSF63829">
    <property type="entry name" value="Calcium-dependent phosphotriesterase"/>
    <property type="match status" value="1"/>
</dbReference>
<keyword evidence="3" id="KW-1185">Reference proteome</keyword>
<comment type="caution">
    <text evidence="2">The sequence shown here is derived from an EMBL/GenBank/DDBJ whole genome shotgun (WGS) entry which is preliminary data.</text>
</comment>
<dbReference type="Gene3D" id="2.120.10.30">
    <property type="entry name" value="TolB, C-terminal domain"/>
    <property type="match status" value="1"/>
</dbReference>
<dbReference type="InterPro" id="IPR051288">
    <property type="entry name" value="Serum_paraoxonase/arylesterase"/>
</dbReference>
<feature type="domain" description="SMP-30/Gluconolactonase/LRE-like region" evidence="1">
    <location>
        <begin position="115"/>
        <end position="255"/>
    </location>
</feature>
<dbReference type="AlphaFoldDB" id="A0A9X2RI74"/>
<reference evidence="2" key="1">
    <citation type="submission" date="2022-07" db="EMBL/GenBank/DDBJ databases">
        <title>Parvularcula maris sp. nov., an algicidal bacterium isolated from seawater.</title>
        <authorList>
            <person name="Li F."/>
        </authorList>
    </citation>
    <scope>NUCLEOTIDE SEQUENCE</scope>
    <source>
        <strain evidence="2">BGMRC 0090</strain>
    </source>
</reference>
<name>A0A9X2RI74_9PROT</name>
<evidence type="ECO:0000259" key="1">
    <source>
        <dbReference type="Pfam" id="PF08450"/>
    </source>
</evidence>
<protein>
    <submittedName>
        <fullName evidence="2">SMP-30/gluconolactonase/LRE family protein</fullName>
    </submittedName>
</protein>
<dbReference type="PANTHER" id="PTHR11799">
    <property type="entry name" value="PARAOXONASE"/>
    <property type="match status" value="1"/>
</dbReference>
<evidence type="ECO:0000313" key="3">
    <source>
        <dbReference type="Proteomes" id="UP001142610"/>
    </source>
</evidence>